<dbReference type="PROSITE" id="PS52019">
    <property type="entry name" value="PKS_MFAS_DH"/>
    <property type="match status" value="1"/>
</dbReference>
<dbReference type="InterPro" id="IPR049900">
    <property type="entry name" value="PKS_mFAS_DH"/>
</dbReference>
<dbReference type="Pfam" id="PF22953">
    <property type="entry name" value="SpnB_Rossmann"/>
    <property type="match status" value="1"/>
</dbReference>
<dbReference type="InterPro" id="IPR001227">
    <property type="entry name" value="Ac_transferase_dom_sf"/>
</dbReference>
<organism evidence="9 10">
    <name type="scientific">Nocardia higoensis</name>
    <dbReference type="NCBI Taxonomy" id="228599"/>
    <lineage>
        <taxon>Bacteria</taxon>
        <taxon>Bacillati</taxon>
        <taxon>Actinomycetota</taxon>
        <taxon>Actinomycetes</taxon>
        <taxon>Mycobacteriales</taxon>
        <taxon>Nocardiaceae</taxon>
        <taxon>Nocardia</taxon>
    </lineage>
</organism>
<sequence>MSDHAVPASLLSRRLAGVPAGERYAVVLEVVRGETADLIGKGIEAVDPERAYQDYGYNSLAAVELTRMLSEASGFELPLTLLFDYPTPAAVAGHLLARFDPSSVADAADAPPRARAEHDDPIVVVGMACRYPGGAHSAEQLWQVVHAGVDAVTEFPADRGWDVEATYHPDPDHPGTSYARSGGFLSGAAEFDAGFFGIGPREALAMDPQQRQLLEGVWEAFEDAGIDPVSLRGSDTGVFVGACDSDYRHLARSSRDELEGYWAVGSAGSVLSGRVAYTFGLVGPAVTVDTACSSSLVATHLAMQSLRRGESSLALAAGVTVYATPALFVEFSRQRAMSPDGRCRSFAEDADGAGWSEGVGVLVLERLSDARRNHHRVLAVLRGSAVNQDGASNGLTAPNGPSQERVIRAALADAGLSGNDVDAVEAHGTGTTLGDPIEAQALMATYGRGRDATPLWLGSIKSNIGHSQAAAGAAGLIKMIMSIRHAILPRTLHAEAPTSTVAWAESGVRLLTEARAWPDHGRPRRAGVSAFGIGGTNAHVIVEQAPMDDDAAESVPDPAAPSLFVSGPVVWVLSAKSRPALAGQARRLRAWILADPELDPVDIAYSLIATRARWEHRAVVVGRTRESLLAGLDAVIDGSHEDRADLPIASGRAGRIERVAYAFPGQGAQWPGMAVELLDSSPVFAARMAECEQALAPHLDWSLTDVLRDIEGAPSLDRVDVVQPVLFSVMVSLAALWEALGVRPDGVVGHSQGEVAAACVAGRISLADGARVVAVRSRLVRDLVVAVGGGGRMMSVAEPVERVRERLRRWPGRVWVAAVNGPAMVTLSGAGQTLGEVYDSCVADGVWVRWVPVDYASHSPEVDAVREPLLAALGELRIEDGPVRFHSTVPGAPTESTSDYWFRNMREPVLFDPAVRAMLAEGYRAFVEVSPHTALTVPLEQSVVATGVDPREVCVVGSLRHDDGSPERFLLSVAEAFVAGVDVDWRALFAGRDARPVALPSYAFEHERFWAVAERHVRSAGLSSAEHPLLSGVVHMADGSGWLFTGSWSVERHPWLLDHLVFGRVVVSGTTLVEAVAAAGARAGCPVVAELVLESPLIVPDGAEAAIQVRVGEPDDEGRSRCTVYSDTAVDAGGAWVCHASGALVTESDTAAPYPVISPPADAHEVEVANAYAALEERGFGYGPAFRGMRAVQRRGEEIYAEVRIPESGSGFLLHPGVLDAAFHAALLGDGASAPDGVVLPFVWSGVRFLRRPGSGALRVRLTPTGPDAVGIVAIDEAGDVVVSVDSVVSRPVSSDHLGPSRSRTDALFTLGWPEIAPSPMGTPRRLALLGPEIEADPRARDVRRFQDVPDLLAALDGGEVAPDVALVRITAPEDTDVPEAAHATTRRALELVQRWLSAPGPATTRLVVVTEHAVAVDADATVALPVAPVWGLLRSAQTEHPDRIVIADLDTEPRADPRRWWHELDLAIGAGEPQIAVRAGRLRVPRLEPVPSTGRSAGLDLRADCFDSESTVLVTGGTSGLGALTARHLVTEHGVRHLVLASRSGPAAEGIDELVRELAESGAEVRVIACDVSDPAAVATLIAGIGPEHPLRVVVHSAGVLADGVIEAMLPEQLDRVLAAKVDAAWNLHRATRHLELSGFVLFSSASGVLGGAGQANYAAANVFLDALAQFRRAAGLPGTSLAWGYWAPTTSLTRELRELDVARLGESGVVAMSAEEGLALFDAALAGRDPVVFPVRLDRAALRSQARAGRLDPVLDGLVTSGRDAATADPAAELRETLAALGAQEREHHLLQVVREAVATVLHHRTPQAVAPERAFKELGFDSLAAVQLRNRLSRTTGLTLAPTIVFDHPTPHAITACLLDRLFPARAESGPVAAPVMSAEHAEELAGIDGMDAEALVQLALRGDRQ</sequence>
<dbReference type="PROSITE" id="PS00012">
    <property type="entry name" value="PHOSPHOPANTETHEINE"/>
    <property type="match status" value="2"/>
</dbReference>
<evidence type="ECO:0000313" key="10">
    <source>
        <dbReference type="Proteomes" id="UP000707731"/>
    </source>
</evidence>
<dbReference type="InterPro" id="IPR049552">
    <property type="entry name" value="PKS_DH_N"/>
</dbReference>
<dbReference type="Pfam" id="PF08659">
    <property type="entry name" value="KR"/>
    <property type="match status" value="1"/>
</dbReference>
<name>A0ABS0D3D8_9NOCA</name>
<feature type="domain" description="Ketosynthase family 3 (KS3)" evidence="7">
    <location>
        <begin position="119"/>
        <end position="544"/>
    </location>
</feature>
<dbReference type="InterPro" id="IPR020807">
    <property type="entry name" value="PKS_DH"/>
</dbReference>
<dbReference type="InterPro" id="IPR020841">
    <property type="entry name" value="PKS_Beta-ketoAc_synthase_dom"/>
</dbReference>
<dbReference type="Gene3D" id="3.40.50.720">
    <property type="entry name" value="NAD(P)-binding Rossmann-like Domain"/>
    <property type="match status" value="1"/>
</dbReference>
<dbReference type="InterPro" id="IPR042104">
    <property type="entry name" value="PKS_dehydratase_sf"/>
</dbReference>
<dbReference type="PROSITE" id="PS52004">
    <property type="entry name" value="KS3_2"/>
    <property type="match status" value="1"/>
</dbReference>
<dbReference type="Pfam" id="PF21089">
    <property type="entry name" value="PKS_DH_N"/>
    <property type="match status" value="1"/>
</dbReference>
<evidence type="ECO:0000256" key="5">
    <source>
        <dbReference type="PROSITE-ProRule" id="PRU01363"/>
    </source>
</evidence>
<evidence type="ECO:0000259" key="8">
    <source>
        <dbReference type="PROSITE" id="PS52019"/>
    </source>
</evidence>
<dbReference type="SMART" id="SM01294">
    <property type="entry name" value="PKS_PP_betabranch"/>
    <property type="match status" value="1"/>
</dbReference>
<keyword evidence="10" id="KW-1185">Reference proteome</keyword>
<evidence type="ECO:0000259" key="6">
    <source>
        <dbReference type="PROSITE" id="PS50075"/>
    </source>
</evidence>
<feature type="active site" description="Proton donor; for dehydratase activity" evidence="5">
    <location>
        <position position="1220"/>
    </location>
</feature>
<dbReference type="Pfam" id="PF00698">
    <property type="entry name" value="Acyl_transf_1"/>
    <property type="match status" value="1"/>
</dbReference>
<dbReference type="InterPro" id="IPR050091">
    <property type="entry name" value="PKS_NRPS_Biosynth_Enz"/>
</dbReference>
<dbReference type="InterPro" id="IPR009081">
    <property type="entry name" value="PP-bd_ACP"/>
</dbReference>
<protein>
    <submittedName>
        <fullName evidence="9">SDR family NAD(P)-dependent oxidoreductase</fullName>
    </submittedName>
</protein>
<dbReference type="SUPFAM" id="SSF53901">
    <property type="entry name" value="Thiolase-like"/>
    <property type="match status" value="1"/>
</dbReference>
<gene>
    <name evidence="9" type="ORF">IU449_00315</name>
</gene>
<evidence type="ECO:0000256" key="3">
    <source>
        <dbReference type="ARBA" id="ARBA00022679"/>
    </source>
</evidence>
<evidence type="ECO:0000259" key="7">
    <source>
        <dbReference type="PROSITE" id="PS52004"/>
    </source>
</evidence>
<dbReference type="InterPro" id="IPR013968">
    <property type="entry name" value="PKS_KR"/>
</dbReference>
<dbReference type="SMART" id="SM00827">
    <property type="entry name" value="PKS_AT"/>
    <property type="match status" value="1"/>
</dbReference>
<feature type="domain" description="Carrier" evidence="6">
    <location>
        <begin position="1790"/>
        <end position="1865"/>
    </location>
</feature>
<dbReference type="Gene3D" id="3.40.366.10">
    <property type="entry name" value="Malonyl-Coenzyme A Acyl Carrier Protein, domain 2"/>
    <property type="match status" value="1"/>
</dbReference>
<feature type="domain" description="PKS/mFAS DH" evidence="8">
    <location>
        <begin position="1027"/>
        <end position="1299"/>
    </location>
</feature>
<dbReference type="InterPro" id="IPR006162">
    <property type="entry name" value="Ppantetheine_attach_site"/>
</dbReference>
<dbReference type="Pfam" id="PF16197">
    <property type="entry name" value="KAsynt_C_assoc"/>
    <property type="match status" value="1"/>
</dbReference>
<dbReference type="InterPro" id="IPR055123">
    <property type="entry name" value="SpnB-like_Rossmann"/>
</dbReference>
<dbReference type="EMBL" id="JADLQN010000001">
    <property type="protein sequence ID" value="MBF6353005.1"/>
    <property type="molecule type" value="Genomic_DNA"/>
</dbReference>
<feature type="domain" description="Carrier" evidence="6">
    <location>
        <begin position="22"/>
        <end position="99"/>
    </location>
</feature>
<dbReference type="SUPFAM" id="SSF52151">
    <property type="entry name" value="FabD/lysophospholipase-like"/>
    <property type="match status" value="1"/>
</dbReference>
<dbReference type="InterPro" id="IPR020806">
    <property type="entry name" value="PKS_PP-bd"/>
</dbReference>
<evidence type="ECO:0000256" key="4">
    <source>
        <dbReference type="ARBA" id="ARBA00023315"/>
    </source>
</evidence>
<dbReference type="InterPro" id="IPR049551">
    <property type="entry name" value="PKS_DH_C"/>
</dbReference>
<dbReference type="InterPro" id="IPR014043">
    <property type="entry name" value="Acyl_transferase_dom"/>
</dbReference>
<dbReference type="CDD" id="cd08956">
    <property type="entry name" value="KR_3_FAS_SDR_x"/>
    <property type="match status" value="1"/>
</dbReference>
<feature type="region of interest" description="N-terminal hotdog fold" evidence="5">
    <location>
        <begin position="1027"/>
        <end position="1151"/>
    </location>
</feature>
<evidence type="ECO:0000256" key="2">
    <source>
        <dbReference type="ARBA" id="ARBA00022553"/>
    </source>
</evidence>
<feature type="active site" description="Proton acceptor; for dehydratase activity" evidence="5">
    <location>
        <position position="1059"/>
    </location>
</feature>
<reference evidence="9 10" key="1">
    <citation type="submission" date="2020-10" db="EMBL/GenBank/DDBJ databases">
        <title>Identification of Nocardia species via Next-generation sequencing and recognition of intraspecies genetic diversity.</title>
        <authorList>
            <person name="Li P."/>
            <person name="Li P."/>
            <person name="Lu B."/>
        </authorList>
    </citation>
    <scope>NUCLEOTIDE SEQUENCE [LARGE SCALE GENOMIC DNA]</scope>
    <source>
        <strain evidence="9 10">BJ06-0143</strain>
    </source>
</reference>
<evidence type="ECO:0000256" key="1">
    <source>
        <dbReference type="ARBA" id="ARBA00022450"/>
    </source>
</evidence>
<keyword evidence="3" id="KW-0808">Transferase</keyword>
<dbReference type="Pfam" id="PF00550">
    <property type="entry name" value="PP-binding"/>
    <property type="match status" value="2"/>
</dbReference>
<keyword evidence="2" id="KW-0597">Phosphoprotein</keyword>
<dbReference type="CDD" id="cd00833">
    <property type="entry name" value="PKS"/>
    <property type="match status" value="1"/>
</dbReference>
<dbReference type="SUPFAM" id="SSF55048">
    <property type="entry name" value="Probable ACP-binding domain of malonyl-CoA ACP transacylase"/>
    <property type="match status" value="1"/>
</dbReference>
<dbReference type="InterPro" id="IPR014031">
    <property type="entry name" value="Ketoacyl_synth_C"/>
</dbReference>
<dbReference type="PANTHER" id="PTHR43775">
    <property type="entry name" value="FATTY ACID SYNTHASE"/>
    <property type="match status" value="1"/>
</dbReference>
<dbReference type="Pfam" id="PF14765">
    <property type="entry name" value="PS-DH"/>
    <property type="match status" value="1"/>
</dbReference>
<dbReference type="SUPFAM" id="SSF47336">
    <property type="entry name" value="ACP-like"/>
    <property type="match status" value="2"/>
</dbReference>
<dbReference type="PROSITE" id="PS50075">
    <property type="entry name" value="CARRIER"/>
    <property type="match status" value="2"/>
</dbReference>
<dbReference type="InterPro" id="IPR032821">
    <property type="entry name" value="PKS_assoc"/>
</dbReference>
<dbReference type="InterPro" id="IPR016039">
    <property type="entry name" value="Thiolase-like"/>
</dbReference>
<dbReference type="InterPro" id="IPR036736">
    <property type="entry name" value="ACP-like_sf"/>
</dbReference>
<feature type="region of interest" description="C-terminal hotdog fold" evidence="5">
    <location>
        <begin position="1163"/>
        <end position="1299"/>
    </location>
</feature>
<keyword evidence="4" id="KW-0012">Acyltransferase</keyword>
<dbReference type="InterPro" id="IPR016035">
    <property type="entry name" value="Acyl_Trfase/lysoPLipase"/>
</dbReference>
<dbReference type="PANTHER" id="PTHR43775:SF51">
    <property type="entry name" value="INACTIVE PHENOLPHTHIOCEROL SYNTHESIS POLYKETIDE SYNTHASE TYPE I PKS1-RELATED"/>
    <property type="match status" value="1"/>
</dbReference>
<dbReference type="SMART" id="SM00825">
    <property type="entry name" value="PKS_KS"/>
    <property type="match status" value="1"/>
</dbReference>
<keyword evidence="1" id="KW-0596">Phosphopantetheine</keyword>
<evidence type="ECO:0000313" key="9">
    <source>
        <dbReference type="EMBL" id="MBF6353005.1"/>
    </source>
</evidence>
<dbReference type="InterPro" id="IPR016036">
    <property type="entry name" value="Malonyl_transacylase_ACP-bd"/>
</dbReference>
<dbReference type="InterPro" id="IPR014030">
    <property type="entry name" value="Ketoacyl_synth_N"/>
</dbReference>
<dbReference type="SMART" id="SM00826">
    <property type="entry name" value="PKS_DH"/>
    <property type="match status" value="1"/>
</dbReference>
<dbReference type="Gene3D" id="1.10.1200.10">
    <property type="entry name" value="ACP-like"/>
    <property type="match status" value="2"/>
</dbReference>
<dbReference type="RefSeq" id="WP_194999974.1">
    <property type="nucleotide sequence ID" value="NZ_JADLQN010000001.1"/>
</dbReference>
<dbReference type="Gene3D" id="3.40.47.10">
    <property type="match status" value="1"/>
</dbReference>
<dbReference type="Proteomes" id="UP000707731">
    <property type="component" value="Unassembled WGS sequence"/>
</dbReference>
<dbReference type="InterPro" id="IPR036291">
    <property type="entry name" value="NAD(P)-bd_dom_sf"/>
</dbReference>
<dbReference type="SUPFAM" id="SSF51735">
    <property type="entry name" value="NAD(P)-binding Rossmann-fold domains"/>
    <property type="match status" value="2"/>
</dbReference>
<dbReference type="Gene3D" id="3.10.129.110">
    <property type="entry name" value="Polyketide synthase dehydratase"/>
    <property type="match status" value="1"/>
</dbReference>
<comment type="caution">
    <text evidence="9">The sequence shown here is derived from an EMBL/GenBank/DDBJ whole genome shotgun (WGS) entry which is preliminary data.</text>
</comment>
<dbReference type="Gene3D" id="3.30.70.3290">
    <property type="match status" value="1"/>
</dbReference>
<dbReference type="Pfam" id="PF00109">
    <property type="entry name" value="ketoacyl-synt"/>
    <property type="match status" value="1"/>
</dbReference>
<dbReference type="Pfam" id="PF02801">
    <property type="entry name" value="Ketoacyl-synt_C"/>
    <property type="match status" value="1"/>
</dbReference>
<proteinExistence type="predicted"/>
<dbReference type="SMART" id="SM00823">
    <property type="entry name" value="PKS_PP"/>
    <property type="match status" value="2"/>
</dbReference>
<accession>A0ABS0D3D8</accession>
<dbReference type="InterPro" id="IPR057326">
    <property type="entry name" value="KR_dom"/>
</dbReference>
<dbReference type="SMART" id="SM00822">
    <property type="entry name" value="PKS_KR"/>
    <property type="match status" value="1"/>
</dbReference>